<evidence type="ECO:0000256" key="2">
    <source>
        <dbReference type="ARBA" id="ARBA00023125"/>
    </source>
</evidence>
<dbReference type="InterPro" id="IPR016032">
    <property type="entry name" value="Sig_transdc_resp-reg_C-effctor"/>
</dbReference>
<dbReference type="SUPFAM" id="SSF46894">
    <property type="entry name" value="C-terminal effector domain of the bipartite response regulators"/>
    <property type="match status" value="1"/>
</dbReference>
<name>A0ABN0ZEK6_9ACTN</name>
<dbReference type="InterPro" id="IPR036388">
    <property type="entry name" value="WH-like_DNA-bd_sf"/>
</dbReference>
<feature type="domain" description="HTH luxR-type" evidence="5">
    <location>
        <begin position="415"/>
        <end position="480"/>
    </location>
</feature>
<reference evidence="6 7" key="1">
    <citation type="journal article" date="2019" name="Int. J. Syst. Evol. Microbiol.">
        <title>The Global Catalogue of Microorganisms (GCM) 10K type strain sequencing project: providing services to taxonomists for standard genome sequencing and annotation.</title>
        <authorList>
            <consortium name="The Broad Institute Genomics Platform"/>
            <consortium name="The Broad Institute Genome Sequencing Center for Infectious Disease"/>
            <person name="Wu L."/>
            <person name="Ma J."/>
        </authorList>
    </citation>
    <scope>NUCLEOTIDE SEQUENCE [LARGE SCALE GENOMIC DNA]</scope>
    <source>
        <strain evidence="6 7">JCM 10649</strain>
    </source>
</reference>
<dbReference type="SUPFAM" id="SSF48452">
    <property type="entry name" value="TPR-like"/>
    <property type="match status" value="1"/>
</dbReference>
<keyword evidence="2" id="KW-0238">DNA-binding</keyword>
<dbReference type="PANTHER" id="PTHR44688:SF16">
    <property type="entry name" value="DNA-BINDING TRANSCRIPTIONAL ACTIVATOR DEVR_DOSR"/>
    <property type="match status" value="1"/>
</dbReference>
<dbReference type="CDD" id="cd06170">
    <property type="entry name" value="LuxR_C_like"/>
    <property type="match status" value="1"/>
</dbReference>
<evidence type="ECO:0000259" key="5">
    <source>
        <dbReference type="PROSITE" id="PS50043"/>
    </source>
</evidence>
<dbReference type="Proteomes" id="UP001499895">
    <property type="component" value="Unassembled WGS sequence"/>
</dbReference>
<dbReference type="PROSITE" id="PS00622">
    <property type="entry name" value="HTH_LUXR_1"/>
    <property type="match status" value="1"/>
</dbReference>
<proteinExistence type="predicted"/>
<feature type="region of interest" description="Disordered" evidence="4">
    <location>
        <begin position="382"/>
        <end position="420"/>
    </location>
</feature>
<dbReference type="InterPro" id="IPR000792">
    <property type="entry name" value="Tscrpt_reg_LuxR_C"/>
</dbReference>
<keyword evidence="1" id="KW-0805">Transcription regulation</keyword>
<evidence type="ECO:0000313" key="7">
    <source>
        <dbReference type="Proteomes" id="UP001499895"/>
    </source>
</evidence>
<keyword evidence="7" id="KW-1185">Reference proteome</keyword>
<feature type="region of interest" description="Disordered" evidence="4">
    <location>
        <begin position="1"/>
        <end position="21"/>
    </location>
</feature>
<dbReference type="PANTHER" id="PTHR44688">
    <property type="entry name" value="DNA-BINDING TRANSCRIPTIONAL ACTIVATOR DEVR_DOSR"/>
    <property type="match status" value="1"/>
</dbReference>
<comment type="caution">
    <text evidence="6">The sequence shown here is derived from an EMBL/GenBank/DDBJ whole genome shotgun (WGS) entry which is preliminary data.</text>
</comment>
<accession>A0ABN0ZEK6</accession>
<gene>
    <name evidence="6" type="ORF">GCM10009544_04620</name>
</gene>
<dbReference type="Gene3D" id="1.10.10.10">
    <property type="entry name" value="Winged helix-like DNA-binding domain superfamily/Winged helix DNA-binding domain"/>
    <property type="match status" value="1"/>
</dbReference>
<feature type="compositionally biased region" description="Basic and acidic residues" evidence="4">
    <location>
        <begin position="8"/>
        <end position="17"/>
    </location>
</feature>
<evidence type="ECO:0000256" key="3">
    <source>
        <dbReference type="ARBA" id="ARBA00023163"/>
    </source>
</evidence>
<dbReference type="InterPro" id="IPR011990">
    <property type="entry name" value="TPR-like_helical_dom_sf"/>
</dbReference>
<dbReference type="EMBL" id="BAAAHB010000002">
    <property type="protein sequence ID" value="GAA0444921.1"/>
    <property type="molecule type" value="Genomic_DNA"/>
</dbReference>
<dbReference type="PRINTS" id="PR00038">
    <property type="entry name" value="HTHLUXR"/>
</dbReference>
<organism evidence="6 7">
    <name type="scientific">Streptomyces stramineus</name>
    <dbReference type="NCBI Taxonomy" id="173861"/>
    <lineage>
        <taxon>Bacteria</taxon>
        <taxon>Bacillati</taxon>
        <taxon>Actinomycetota</taxon>
        <taxon>Actinomycetes</taxon>
        <taxon>Kitasatosporales</taxon>
        <taxon>Streptomycetaceae</taxon>
        <taxon>Streptomyces</taxon>
    </lineage>
</organism>
<feature type="compositionally biased region" description="Basic and acidic residues" evidence="4">
    <location>
        <begin position="384"/>
        <end position="403"/>
    </location>
</feature>
<dbReference type="PROSITE" id="PS50043">
    <property type="entry name" value="HTH_LUXR_2"/>
    <property type="match status" value="1"/>
</dbReference>
<keyword evidence="3" id="KW-0804">Transcription</keyword>
<evidence type="ECO:0000313" key="6">
    <source>
        <dbReference type="EMBL" id="GAA0444921.1"/>
    </source>
</evidence>
<evidence type="ECO:0000256" key="4">
    <source>
        <dbReference type="SAM" id="MobiDB-lite"/>
    </source>
</evidence>
<dbReference type="Pfam" id="PF00196">
    <property type="entry name" value="GerE"/>
    <property type="match status" value="1"/>
</dbReference>
<evidence type="ECO:0000256" key="1">
    <source>
        <dbReference type="ARBA" id="ARBA00023015"/>
    </source>
</evidence>
<protein>
    <recommendedName>
        <fullName evidence="5">HTH luxR-type domain-containing protein</fullName>
    </recommendedName>
</protein>
<dbReference type="SMART" id="SM00421">
    <property type="entry name" value="HTH_LUXR"/>
    <property type="match status" value="1"/>
</dbReference>
<sequence length="490" mass="53241">MEGQQGDVARKVLHSSESESTAPTSMSDILYLINSYCSGALPFDIVRTLDDARIAFVRGDIDDALAAVDRTLDELDGSMPGYRDVIALWLFMGSVIGADSKRWMAEAADESVSGSDALKVAALCVQSVEHWHSGSLLQGLSLNRFAVEHSHDVAPVWRVYAYLLFAKKLSDLHISHHAHRVVRDLDNLIDSTGLHMLGALPEALRSLLHLQAGRFDQTIEAASKAVRISDEHDSAFGVKLALSVAATAHLALGDRDRAAQSLESFHARTDHYALLDSAARVTFAETALVAAQEGPRAAAERIRAKWHLLNTRSVSLIEDPARPAWLVAVARRAGDTDLAERCLRAIERLASDNRGFSLLESAAQSARAASAGEKPELTSVLDFGADRPARPAAAADHRPRSSETEAAAAGPPPHEPRPIASLSLREREIARYVGQGMTNQQVAKQLDLSPHTVNFHLRNIFRKLSISTRVKLGPIIAQFDQPPDFRAPSS</sequence>